<accession>A0A3N8RW57</accession>
<dbReference type="AlphaFoldDB" id="A0A3N8RW57"/>
<proteinExistence type="predicted"/>
<dbReference type="Proteomes" id="UP000269271">
    <property type="component" value="Unassembled WGS sequence"/>
</dbReference>
<gene>
    <name evidence="1" type="ORF">DF037_03835</name>
</gene>
<evidence type="ECO:0000313" key="1">
    <source>
        <dbReference type="EMBL" id="RQT36156.1"/>
    </source>
</evidence>
<dbReference type="RefSeq" id="WP_124616217.1">
    <property type="nucleotide sequence ID" value="NZ_JAPQZI010000105.1"/>
</dbReference>
<sequence>MPKTIEELRLAFAKTCPVQSGKYGEKFARQWFKKNNWEFVDMDQSIGTKHEKLRALGGKRPDFIVDSRSDLHVTTVDAKFATTDDGKIFCMPDWEIEQYRMFKVFAEEEVPGTTCEVLFMIFPKEFNGKRLVWVDLSELENGADVTVRGHPGKQVSLENRDELWDKNE</sequence>
<organism evidence="1 2">
    <name type="scientific">Burkholderia contaminans</name>
    <dbReference type="NCBI Taxonomy" id="488447"/>
    <lineage>
        <taxon>Bacteria</taxon>
        <taxon>Pseudomonadati</taxon>
        <taxon>Pseudomonadota</taxon>
        <taxon>Betaproteobacteria</taxon>
        <taxon>Burkholderiales</taxon>
        <taxon>Burkholderiaceae</taxon>
        <taxon>Burkholderia</taxon>
        <taxon>Burkholderia cepacia complex</taxon>
    </lineage>
</organism>
<comment type="caution">
    <text evidence="1">The sequence shown here is derived from an EMBL/GenBank/DDBJ whole genome shotgun (WGS) entry which is preliminary data.</text>
</comment>
<reference evidence="1 2" key="1">
    <citation type="submission" date="2018-08" db="EMBL/GenBank/DDBJ databases">
        <title>Comparative analysis of Burkholderia isolates from Puerto Rico.</title>
        <authorList>
            <person name="Hall C."/>
            <person name="Sahl J."/>
            <person name="Wagner D."/>
        </authorList>
    </citation>
    <scope>NUCLEOTIDE SEQUENCE [LARGE SCALE GENOMIC DNA]</scope>
    <source>
        <strain evidence="1 2">Bp9001</strain>
    </source>
</reference>
<evidence type="ECO:0000313" key="2">
    <source>
        <dbReference type="Proteomes" id="UP000269271"/>
    </source>
</evidence>
<dbReference type="EMBL" id="QTQX01000002">
    <property type="protein sequence ID" value="RQT36156.1"/>
    <property type="molecule type" value="Genomic_DNA"/>
</dbReference>
<name>A0A3N8RW57_9BURK</name>
<evidence type="ECO:0008006" key="3">
    <source>
        <dbReference type="Google" id="ProtNLM"/>
    </source>
</evidence>
<protein>
    <recommendedName>
        <fullName evidence="3">Restriction endonuclease</fullName>
    </recommendedName>
</protein>